<dbReference type="HAMAP" id="MF_01396">
    <property type="entry name" value="ATP_synth_c_bact"/>
    <property type="match status" value="1"/>
</dbReference>
<accession>A0A086ZH25</accession>
<dbReference type="GO" id="GO:0033177">
    <property type="term" value="C:proton-transporting two-sector ATPase complex, proton-transporting domain"/>
    <property type="evidence" value="ECO:0007669"/>
    <property type="project" value="InterPro"/>
</dbReference>
<dbReference type="PRINTS" id="PR00124">
    <property type="entry name" value="ATPASEC"/>
</dbReference>
<evidence type="ECO:0000256" key="9">
    <source>
        <dbReference type="ARBA" id="ARBA00023121"/>
    </source>
</evidence>
<dbReference type="InterPro" id="IPR035921">
    <property type="entry name" value="F/V-ATP_Csub_sf"/>
</dbReference>
<dbReference type="InterPro" id="IPR002379">
    <property type="entry name" value="ATPase_proteolipid_c-like_dom"/>
</dbReference>
<evidence type="ECO:0000256" key="12">
    <source>
        <dbReference type="ARBA" id="ARBA00025198"/>
    </source>
</evidence>
<dbReference type="STRING" id="1437606.BBOH_0628"/>
<feature type="site" description="Reversibly protonated during proton transport" evidence="13">
    <location>
        <position position="62"/>
    </location>
</feature>
<evidence type="ECO:0000256" key="10">
    <source>
        <dbReference type="ARBA" id="ARBA00023136"/>
    </source>
</evidence>
<dbReference type="Proteomes" id="UP000029096">
    <property type="component" value="Unassembled WGS sequence"/>
</dbReference>
<keyword evidence="4 13" id="KW-0138">CF(0)</keyword>
<dbReference type="NCBIfam" id="TIGR01260">
    <property type="entry name" value="ATP_synt_c"/>
    <property type="match status" value="1"/>
</dbReference>
<evidence type="ECO:0000313" key="15">
    <source>
        <dbReference type="EMBL" id="KFI45825.1"/>
    </source>
</evidence>
<dbReference type="SUPFAM" id="SSF81333">
    <property type="entry name" value="F1F0 ATP synthase subunit C"/>
    <property type="match status" value="1"/>
</dbReference>
<dbReference type="InterPro" id="IPR020537">
    <property type="entry name" value="ATP_synth_F0_csu_DDCD_BS"/>
</dbReference>
<evidence type="ECO:0000256" key="6">
    <source>
        <dbReference type="ARBA" id="ARBA00022781"/>
    </source>
</evidence>
<feature type="transmembrane region" description="Helical" evidence="13">
    <location>
        <begin position="53"/>
        <end position="74"/>
    </location>
</feature>
<reference evidence="15 16" key="1">
    <citation type="submission" date="2014-03" db="EMBL/GenBank/DDBJ databases">
        <title>Genomics of Bifidobacteria.</title>
        <authorList>
            <person name="Ventura M."/>
            <person name="Milani C."/>
            <person name="Lugli G.A."/>
        </authorList>
    </citation>
    <scope>NUCLEOTIDE SEQUENCE [LARGE SCALE GENOMIC DNA]</scope>
    <source>
        <strain evidence="15 16">DSM 22767</strain>
    </source>
</reference>
<dbReference type="Pfam" id="PF00137">
    <property type="entry name" value="ATP-synt_C"/>
    <property type="match status" value="1"/>
</dbReference>
<feature type="domain" description="V-ATPase proteolipid subunit C-like" evidence="14">
    <location>
        <begin position="16"/>
        <end position="74"/>
    </location>
</feature>
<evidence type="ECO:0000256" key="1">
    <source>
        <dbReference type="ARBA" id="ARBA00004141"/>
    </source>
</evidence>
<dbReference type="InterPro" id="IPR000454">
    <property type="entry name" value="ATP_synth_F0_csu"/>
</dbReference>
<keyword evidence="3 13" id="KW-0813">Transport</keyword>
<dbReference type="RefSeq" id="WP_033521873.1">
    <property type="nucleotide sequence ID" value="NZ_JDUS01000012.1"/>
</dbReference>
<dbReference type="AlphaFoldDB" id="A0A086ZH25"/>
<dbReference type="GO" id="GO:0005886">
    <property type="term" value="C:plasma membrane"/>
    <property type="evidence" value="ECO:0007669"/>
    <property type="project" value="UniProtKB-SubCell"/>
</dbReference>
<evidence type="ECO:0000256" key="11">
    <source>
        <dbReference type="ARBA" id="ARBA00023310"/>
    </source>
</evidence>
<comment type="caution">
    <text evidence="15">The sequence shown here is derived from an EMBL/GenBank/DDBJ whole genome shotgun (WGS) entry which is preliminary data.</text>
</comment>
<dbReference type="eggNOG" id="COG0636">
    <property type="taxonomic scope" value="Bacteria"/>
</dbReference>
<evidence type="ECO:0000313" key="16">
    <source>
        <dbReference type="Proteomes" id="UP000029096"/>
    </source>
</evidence>
<name>A0A086ZH25_9BIFI</name>
<evidence type="ECO:0000256" key="7">
    <source>
        <dbReference type="ARBA" id="ARBA00022989"/>
    </source>
</evidence>
<dbReference type="OrthoDB" id="3183855at2"/>
<evidence type="ECO:0000256" key="2">
    <source>
        <dbReference type="ARBA" id="ARBA00006704"/>
    </source>
</evidence>
<evidence type="ECO:0000256" key="13">
    <source>
        <dbReference type="HAMAP-Rule" id="MF_01396"/>
    </source>
</evidence>
<dbReference type="GO" id="GO:0008289">
    <property type="term" value="F:lipid binding"/>
    <property type="evidence" value="ECO:0007669"/>
    <property type="project" value="UniProtKB-KW"/>
</dbReference>
<keyword evidence="7 13" id="KW-1133">Transmembrane helix</keyword>
<comment type="subcellular location">
    <subcellularLocation>
        <location evidence="13">Cell membrane</location>
        <topology evidence="13">Multi-pass membrane protein</topology>
    </subcellularLocation>
    <subcellularLocation>
        <location evidence="1">Membrane</location>
        <topology evidence="1">Multi-pass membrane protein</topology>
    </subcellularLocation>
</comment>
<keyword evidence="5 13" id="KW-0812">Transmembrane</keyword>
<organism evidence="15 16">
    <name type="scientific">Bifidobacterium bohemicum DSM 22767</name>
    <dbReference type="NCBI Taxonomy" id="1437606"/>
    <lineage>
        <taxon>Bacteria</taxon>
        <taxon>Bacillati</taxon>
        <taxon>Actinomycetota</taxon>
        <taxon>Actinomycetes</taxon>
        <taxon>Bifidobacteriales</taxon>
        <taxon>Bifidobacteriaceae</taxon>
        <taxon>Bifidobacterium</taxon>
    </lineage>
</organism>
<evidence type="ECO:0000256" key="5">
    <source>
        <dbReference type="ARBA" id="ARBA00022692"/>
    </source>
</evidence>
<keyword evidence="6 13" id="KW-0375">Hydrogen ion transport</keyword>
<evidence type="ECO:0000256" key="3">
    <source>
        <dbReference type="ARBA" id="ARBA00022448"/>
    </source>
</evidence>
<keyword evidence="13" id="KW-1003">Cell membrane</keyword>
<keyword evidence="10 13" id="KW-0472">Membrane</keyword>
<keyword evidence="16" id="KW-1185">Reference proteome</keyword>
<dbReference type="CDD" id="cd18121">
    <property type="entry name" value="ATP-synt_Fo_c"/>
    <property type="match status" value="1"/>
</dbReference>
<evidence type="ECO:0000256" key="8">
    <source>
        <dbReference type="ARBA" id="ARBA00023065"/>
    </source>
</evidence>
<feature type="transmembrane region" description="Helical" evidence="13">
    <location>
        <begin position="15"/>
        <end position="33"/>
    </location>
</feature>
<proteinExistence type="inferred from homology"/>
<keyword evidence="9 13" id="KW-0446">Lipid-binding</keyword>
<keyword evidence="11 13" id="KW-0066">ATP synthesis</keyword>
<dbReference type="Gene3D" id="1.20.20.10">
    <property type="entry name" value="F1F0 ATP synthase subunit C"/>
    <property type="match status" value="1"/>
</dbReference>
<dbReference type="GO" id="GO:0045259">
    <property type="term" value="C:proton-transporting ATP synthase complex"/>
    <property type="evidence" value="ECO:0007669"/>
    <property type="project" value="UniProtKB-KW"/>
</dbReference>
<dbReference type="PROSITE" id="PS00605">
    <property type="entry name" value="ATPASE_C"/>
    <property type="match status" value="1"/>
</dbReference>
<dbReference type="InterPro" id="IPR038662">
    <property type="entry name" value="ATP_synth_F0_csu_sf"/>
</dbReference>
<dbReference type="InterPro" id="IPR005953">
    <property type="entry name" value="ATP_synth_csu_bac/chlpt"/>
</dbReference>
<comment type="function">
    <text evidence="13">Key component of the F(0) channel; it plays a direct role in translocation across the membrane. A homomeric c-ring of between 10-14 subunits forms the central stalk rotor element with the F(1) delta and epsilon subunits.</text>
</comment>
<evidence type="ECO:0000256" key="4">
    <source>
        <dbReference type="ARBA" id="ARBA00022547"/>
    </source>
</evidence>
<sequence>MGLITLAAVSGNIEIIGVGLAVLGPALGMGILAGKAFESMARQPEVKGTIQTFLMVALAMIELLGLLGFVALFIV</sequence>
<dbReference type="EMBL" id="JGYP01000002">
    <property type="protein sequence ID" value="KFI45825.1"/>
    <property type="molecule type" value="Genomic_DNA"/>
</dbReference>
<protein>
    <recommendedName>
        <fullName evidence="13">ATP synthase subunit c</fullName>
    </recommendedName>
    <alternativeName>
        <fullName evidence="13">ATP synthase F(0) sector subunit c</fullName>
    </alternativeName>
    <alternativeName>
        <fullName evidence="13">F-type ATPase subunit c</fullName>
        <shortName evidence="13">F-ATPase subunit c</shortName>
    </alternativeName>
    <alternativeName>
        <fullName evidence="13">Lipid-binding protein</fullName>
    </alternativeName>
</protein>
<comment type="similarity">
    <text evidence="2 13">Belongs to the ATPase C chain family.</text>
</comment>
<comment type="function">
    <text evidence="12 13">F(1)F(0) ATP synthase produces ATP from ADP in the presence of a proton or sodium gradient. F-type ATPases consist of two structural domains, F(1) containing the extramembraneous catalytic core and F(0) containing the membrane proton channel, linked together by a central stalk and a peripheral stalk. During catalysis, ATP synthesis in the catalytic domain of F(1) is coupled via a rotary mechanism of the central stalk subunits to proton translocation.</text>
</comment>
<gene>
    <name evidence="13" type="primary">atpE</name>
    <name evidence="15" type="ORF">BBOH_0628</name>
</gene>
<keyword evidence="8 13" id="KW-0406">Ion transport</keyword>
<dbReference type="GO" id="GO:0046933">
    <property type="term" value="F:proton-transporting ATP synthase activity, rotational mechanism"/>
    <property type="evidence" value="ECO:0007669"/>
    <property type="project" value="UniProtKB-UniRule"/>
</dbReference>
<evidence type="ECO:0000259" key="14">
    <source>
        <dbReference type="Pfam" id="PF00137"/>
    </source>
</evidence>